<feature type="DNA-binding region" description="H-T-H motif" evidence="5">
    <location>
        <begin position="38"/>
        <end position="57"/>
    </location>
</feature>
<dbReference type="PANTHER" id="PTHR30328">
    <property type="entry name" value="TRANSCRIPTIONAL REPRESSOR"/>
    <property type="match status" value="1"/>
</dbReference>
<keyword evidence="4" id="KW-0804">Transcription</keyword>
<dbReference type="RefSeq" id="WP_011480782.1">
    <property type="nucleotide sequence ID" value="NC_007947.1"/>
</dbReference>
<evidence type="ECO:0000256" key="3">
    <source>
        <dbReference type="ARBA" id="ARBA00023125"/>
    </source>
</evidence>
<dbReference type="eggNOG" id="COG1309">
    <property type="taxonomic scope" value="Bacteria"/>
</dbReference>
<dbReference type="PANTHER" id="PTHR30328:SF54">
    <property type="entry name" value="HTH-TYPE TRANSCRIPTIONAL REPRESSOR SCO4008"/>
    <property type="match status" value="1"/>
</dbReference>
<keyword evidence="2" id="KW-0805">Transcription regulation</keyword>
<dbReference type="PROSITE" id="PS50977">
    <property type="entry name" value="HTH_TETR_2"/>
    <property type="match status" value="1"/>
</dbReference>
<reference evidence="7 8" key="1">
    <citation type="submission" date="2006-03" db="EMBL/GenBank/DDBJ databases">
        <title>Complete sequence of Methylobacillus flagellatus KT.</title>
        <authorList>
            <consortium name="US DOE Joint Genome Institute"/>
            <person name="Copeland A."/>
            <person name="Lucas S."/>
            <person name="Lapidus A."/>
            <person name="Barry K."/>
            <person name="Detter J.C."/>
            <person name="Glavina del Rio T."/>
            <person name="Hammon N."/>
            <person name="Israni S."/>
            <person name="Dalin E."/>
            <person name="Tice H."/>
            <person name="Pitluck S."/>
            <person name="Brettin T."/>
            <person name="Bruce D."/>
            <person name="Han C."/>
            <person name="Tapia R."/>
            <person name="Saunders E."/>
            <person name="Gilna P."/>
            <person name="Schmutz J."/>
            <person name="Larimer F."/>
            <person name="Land M."/>
            <person name="Kyrpides N."/>
            <person name="Anderson I."/>
            <person name="Richardson P."/>
        </authorList>
    </citation>
    <scope>NUCLEOTIDE SEQUENCE [LARGE SCALE GENOMIC DNA]</scope>
    <source>
        <strain evidence="8">KT / ATCC 51484 / DSM 6875</strain>
    </source>
</reference>
<dbReference type="AlphaFoldDB" id="Q1GY58"/>
<dbReference type="GO" id="GO:0003677">
    <property type="term" value="F:DNA binding"/>
    <property type="evidence" value="ECO:0007669"/>
    <property type="project" value="UniProtKB-UniRule"/>
</dbReference>
<dbReference type="Pfam" id="PF00440">
    <property type="entry name" value="TetR_N"/>
    <property type="match status" value="1"/>
</dbReference>
<dbReference type="PRINTS" id="PR00455">
    <property type="entry name" value="HTHTETR"/>
</dbReference>
<accession>Q1GY58</accession>
<gene>
    <name evidence="7" type="ordered locus">Mfla_2564</name>
</gene>
<dbReference type="SUPFAM" id="SSF46689">
    <property type="entry name" value="Homeodomain-like"/>
    <property type="match status" value="1"/>
</dbReference>
<evidence type="ECO:0000256" key="2">
    <source>
        <dbReference type="ARBA" id="ARBA00023015"/>
    </source>
</evidence>
<evidence type="ECO:0000313" key="7">
    <source>
        <dbReference type="EMBL" id="ABE50829.1"/>
    </source>
</evidence>
<protein>
    <submittedName>
        <fullName evidence="7">Transcriptional regulator, TetR family</fullName>
    </submittedName>
</protein>
<proteinExistence type="predicted"/>
<evidence type="ECO:0000256" key="5">
    <source>
        <dbReference type="PROSITE-ProRule" id="PRU00335"/>
    </source>
</evidence>
<dbReference type="InterPro" id="IPR050109">
    <property type="entry name" value="HTH-type_TetR-like_transc_reg"/>
</dbReference>
<keyword evidence="3 5" id="KW-0238">DNA-binding</keyword>
<dbReference type="Proteomes" id="UP000002440">
    <property type="component" value="Chromosome"/>
</dbReference>
<dbReference type="InterPro" id="IPR009057">
    <property type="entry name" value="Homeodomain-like_sf"/>
</dbReference>
<evidence type="ECO:0000256" key="1">
    <source>
        <dbReference type="ARBA" id="ARBA00022491"/>
    </source>
</evidence>
<dbReference type="SUPFAM" id="SSF48498">
    <property type="entry name" value="Tetracyclin repressor-like, C-terminal domain"/>
    <property type="match status" value="1"/>
</dbReference>
<dbReference type="STRING" id="265072.Mfla_2564"/>
<name>Q1GY58_METFK</name>
<dbReference type="InterPro" id="IPR039538">
    <property type="entry name" value="BetI_C"/>
</dbReference>
<keyword evidence="1" id="KW-0678">Repressor</keyword>
<keyword evidence="8" id="KW-1185">Reference proteome</keyword>
<organism evidence="7 8">
    <name type="scientific">Methylobacillus flagellatus (strain ATCC 51484 / DSM 6875 / VKM B-1610 / KT)</name>
    <dbReference type="NCBI Taxonomy" id="265072"/>
    <lineage>
        <taxon>Bacteria</taxon>
        <taxon>Pseudomonadati</taxon>
        <taxon>Pseudomonadota</taxon>
        <taxon>Betaproteobacteria</taxon>
        <taxon>Nitrosomonadales</taxon>
        <taxon>Methylophilaceae</taxon>
        <taxon>Methylobacillus</taxon>
    </lineage>
</organism>
<evidence type="ECO:0000313" key="8">
    <source>
        <dbReference type="Proteomes" id="UP000002440"/>
    </source>
</evidence>
<dbReference type="Pfam" id="PF13977">
    <property type="entry name" value="TetR_C_6"/>
    <property type="match status" value="1"/>
</dbReference>
<dbReference type="KEGG" id="mfa:Mfla_2564"/>
<dbReference type="InterPro" id="IPR036271">
    <property type="entry name" value="Tet_transcr_reg_TetR-rel_C_sf"/>
</dbReference>
<dbReference type="EMBL" id="CP000284">
    <property type="protein sequence ID" value="ABE50829.1"/>
    <property type="molecule type" value="Genomic_DNA"/>
</dbReference>
<evidence type="ECO:0000256" key="4">
    <source>
        <dbReference type="ARBA" id="ARBA00023163"/>
    </source>
</evidence>
<dbReference type="Gene3D" id="1.10.357.10">
    <property type="entry name" value="Tetracycline Repressor, domain 2"/>
    <property type="match status" value="1"/>
</dbReference>
<dbReference type="Gene3D" id="1.10.10.60">
    <property type="entry name" value="Homeodomain-like"/>
    <property type="match status" value="1"/>
</dbReference>
<dbReference type="InterPro" id="IPR001647">
    <property type="entry name" value="HTH_TetR"/>
</dbReference>
<dbReference type="HOGENOM" id="CLU_069356_12_2_4"/>
<sequence length="214" mass="24233">MNEHRPKVARRERGETQAANILSVALDLFAKHHVASVTTKQIAAASKVNSALLYYYFKNKDDLFRQAVDHAIGQVLLRFEHVQKTAHGPAEILSAWLNLHLQQVELIRKFVKVAVDYASSESRTAETDATISRFYDTERRMLCQVLQEGIETGDFAQVDVEQTATFISTFLDGIVIRSIVLEGFNYAQSVQDLRTFLSHELQVSIQESTSFPME</sequence>
<evidence type="ECO:0000259" key="6">
    <source>
        <dbReference type="PROSITE" id="PS50977"/>
    </source>
</evidence>
<feature type="domain" description="HTH tetR-type" evidence="6">
    <location>
        <begin position="15"/>
        <end position="75"/>
    </location>
</feature>